<feature type="disulfide bond" evidence="12">
    <location>
        <begin position="352"/>
        <end position="364"/>
    </location>
</feature>
<feature type="transmembrane region" description="Helical" evidence="14">
    <location>
        <begin position="792"/>
        <end position="816"/>
    </location>
</feature>
<dbReference type="PROSITE" id="PS50068">
    <property type="entry name" value="LDLRA_2"/>
    <property type="match status" value="8"/>
</dbReference>
<evidence type="ECO:0000256" key="2">
    <source>
        <dbReference type="ARBA" id="ARBA00022475"/>
    </source>
</evidence>
<feature type="compositionally biased region" description="Polar residues" evidence="13">
    <location>
        <begin position="1043"/>
        <end position="1055"/>
    </location>
</feature>
<evidence type="ECO:0000256" key="3">
    <source>
        <dbReference type="ARBA" id="ARBA00022614"/>
    </source>
</evidence>
<dbReference type="InterPro" id="IPR032675">
    <property type="entry name" value="LRR_dom_sf"/>
</dbReference>
<dbReference type="SUPFAM" id="SSF81321">
    <property type="entry name" value="Family A G protein-coupled receptor-like"/>
    <property type="match status" value="1"/>
</dbReference>
<evidence type="ECO:0000256" key="12">
    <source>
        <dbReference type="PROSITE-ProRule" id="PRU00124"/>
    </source>
</evidence>
<evidence type="ECO:0000256" key="8">
    <source>
        <dbReference type="ARBA" id="ARBA00023136"/>
    </source>
</evidence>
<keyword evidence="3" id="KW-0433">Leucine-rich repeat</keyword>
<evidence type="ECO:0000313" key="17">
    <source>
        <dbReference type="Proteomes" id="UP000007110"/>
    </source>
</evidence>
<feature type="disulfide bond" evidence="12">
    <location>
        <begin position="402"/>
        <end position="420"/>
    </location>
</feature>
<evidence type="ECO:0000259" key="15">
    <source>
        <dbReference type="PROSITE" id="PS50262"/>
    </source>
</evidence>
<evidence type="ECO:0000256" key="10">
    <source>
        <dbReference type="ARBA" id="ARBA00023170"/>
    </source>
</evidence>
<organism evidence="16 17">
    <name type="scientific">Strongylocentrotus purpuratus</name>
    <name type="common">Purple sea urchin</name>
    <dbReference type="NCBI Taxonomy" id="7668"/>
    <lineage>
        <taxon>Eukaryota</taxon>
        <taxon>Metazoa</taxon>
        <taxon>Echinodermata</taxon>
        <taxon>Eleutherozoa</taxon>
        <taxon>Echinozoa</taxon>
        <taxon>Echinoidea</taxon>
        <taxon>Euechinoidea</taxon>
        <taxon>Echinacea</taxon>
        <taxon>Camarodonta</taxon>
        <taxon>Echinidea</taxon>
        <taxon>Strongylocentrotidae</taxon>
        <taxon>Strongylocentrotus</taxon>
    </lineage>
</organism>
<dbReference type="PROSITE" id="PS51450">
    <property type="entry name" value="LRR"/>
    <property type="match status" value="2"/>
</dbReference>
<dbReference type="PROSITE" id="PS50262">
    <property type="entry name" value="G_PROTEIN_RECEP_F1_2"/>
    <property type="match status" value="1"/>
</dbReference>
<feature type="transmembrane region" description="Helical" evidence="14">
    <location>
        <begin position="922"/>
        <end position="944"/>
    </location>
</feature>
<dbReference type="CDD" id="cd00112">
    <property type="entry name" value="LDLa"/>
    <property type="match status" value="7"/>
</dbReference>
<dbReference type="InParanoid" id="A0A7M7N2X1"/>
<dbReference type="PANTHER" id="PTHR24372:SF77">
    <property type="entry name" value="G-PROTEIN COUPLED RECEPTORS FAMILY 1 PROFILE DOMAIN-CONTAINING PROTEIN"/>
    <property type="match status" value="1"/>
</dbReference>
<feature type="compositionally biased region" description="Basic and acidic residues" evidence="13">
    <location>
        <begin position="1014"/>
        <end position="1040"/>
    </location>
</feature>
<feature type="disulfide bond" evidence="12">
    <location>
        <begin position="273"/>
        <end position="291"/>
    </location>
</feature>
<feature type="domain" description="G-protein coupled receptors family 1 profile" evidence="15">
    <location>
        <begin position="685"/>
        <end position="942"/>
    </location>
</feature>
<feature type="disulfide bond" evidence="12">
    <location>
        <begin position="29"/>
        <end position="44"/>
    </location>
</feature>
<dbReference type="GO" id="GO:0009755">
    <property type="term" value="P:hormone-mediated signaling pathway"/>
    <property type="evidence" value="ECO:0000318"/>
    <property type="project" value="GO_Central"/>
</dbReference>
<feature type="disulfide bond" evidence="12">
    <location>
        <begin position="305"/>
        <end position="317"/>
    </location>
</feature>
<evidence type="ECO:0000256" key="13">
    <source>
        <dbReference type="SAM" id="MobiDB-lite"/>
    </source>
</evidence>
<evidence type="ECO:0000256" key="7">
    <source>
        <dbReference type="ARBA" id="ARBA00023040"/>
    </source>
</evidence>
<feature type="disulfide bond" evidence="12">
    <location>
        <begin position="121"/>
        <end position="133"/>
    </location>
</feature>
<dbReference type="GO" id="GO:0007189">
    <property type="term" value="P:adenylate cyclase-activating G protein-coupled receptor signaling pathway"/>
    <property type="evidence" value="ECO:0000318"/>
    <property type="project" value="GO_Central"/>
</dbReference>
<dbReference type="KEGG" id="spu:584366"/>
<evidence type="ECO:0000256" key="1">
    <source>
        <dbReference type="ARBA" id="ARBA00004651"/>
    </source>
</evidence>
<dbReference type="SUPFAM" id="SSF52058">
    <property type="entry name" value="L domain-like"/>
    <property type="match status" value="1"/>
</dbReference>
<feature type="compositionally biased region" description="Low complexity" evidence="13">
    <location>
        <begin position="995"/>
        <end position="1009"/>
    </location>
</feature>
<evidence type="ECO:0000256" key="14">
    <source>
        <dbReference type="SAM" id="Phobius"/>
    </source>
</evidence>
<dbReference type="GO" id="GO:0008528">
    <property type="term" value="F:G protein-coupled peptide receptor activity"/>
    <property type="evidence" value="ECO:0000318"/>
    <property type="project" value="GO_Central"/>
</dbReference>
<keyword evidence="17" id="KW-1185">Reference proteome</keyword>
<keyword evidence="2" id="KW-1003">Cell membrane</keyword>
<feature type="disulfide bond" evidence="12">
    <location>
        <begin position="285"/>
        <end position="300"/>
    </location>
</feature>
<feature type="transmembrane region" description="Helical" evidence="14">
    <location>
        <begin position="704"/>
        <end position="730"/>
    </location>
</feature>
<comment type="caution">
    <text evidence="12">Lacks conserved residue(s) required for the propagation of feature annotation.</text>
</comment>
<feature type="transmembrane region" description="Helical" evidence="14">
    <location>
        <begin position="843"/>
        <end position="867"/>
    </location>
</feature>
<feature type="disulfide bond" evidence="12">
    <location>
        <begin position="56"/>
        <end position="74"/>
    </location>
</feature>
<dbReference type="OrthoDB" id="6022531at2759"/>
<dbReference type="CDD" id="cd15137">
    <property type="entry name" value="7tmA_Relaxin_R"/>
    <property type="match status" value="1"/>
</dbReference>
<dbReference type="SMART" id="SM00192">
    <property type="entry name" value="LDLa"/>
    <property type="match status" value="9"/>
</dbReference>
<feature type="region of interest" description="Disordered" evidence="13">
    <location>
        <begin position="975"/>
        <end position="1055"/>
    </location>
</feature>
<comment type="subcellular location">
    <subcellularLocation>
        <location evidence="1">Cell membrane</location>
        <topology evidence="1">Multi-pass membrane protein</topology>
    </subcellularLocation>
</comment>
<feature type="transmembrane region" description="Helical" evidence="14">
    <location>
        <begin position="888"/>
        <end position="910"/>
    </location>
</feature>
<dbReference type="FunFam" id="4.10.400.10:FF:000047">
    <property type="entry name" value="Prolow-density lipoprotein receptor-related protein 1"/>
    <property type="match status" value="1"/>
</dbReference>
<dbReference type="Gene3D" id="4.10.400.10">
    <property type="entry name" value="Low-density Lipoprotein Receptor"/>
    <property type="match status" value="7"/>
</dbReference>
<dbReference type="GeneID" id="584366"/>
<dbReference type="InterPro" id="IPR023415">
    <property type="entry name" value="LDLR_class-A_CS"/>
</dbReference>
<dbReference type="InterPro" id="IPR001611">
    <property type="entry name" value="Leu-rich_rpt"/>
</dbReference>
<dbReference type="EnsemblMetazoa" id="XM_030974624">
    <property type="protein sequence ID" value="XP_030830484"/>
    <property type="gene ID" value="LOC584366"/>
</dbReference>
<feature type="disulfide bond" evidence="12">
    <location>
        <begin position="128"/>
        <end position="146"/>
    </location>
</feature>
<accession>A0A7M7N2X1</accession>
<dbReference type="Pfam" id="PF00001">
    <property type="entry name" value="7tm_1"/>
    <property type="match status" value="1"/>
</dbReference>
<reference evidence="16" key="2">
    <citation type="submission" date="2021-01" db="UniProtKB">
        <authorList>
            <consortium name="EnsemblMetazoa"/>
        </authorList>
    </citation>
    <scope>IDENTIFICATION</scope>
</reference>
<feature type="disulfide bond" evidence="12">
    <location>
        <begin position="68"/>
        <end position="83"/>
    </location>
</feature>
<dbReference type="Pfam" id="PF00057">
    <property type="entry name" value="Ldl_recept_a"/>
    <property type="match status" value="4"/>
</dbReference>
<keyword evidence="4 14" id="KW-0812">Transmembrane</keyword>
<keyword evidence="7" id="KW-0297">G-protein coupled receptor</keyword>
<dbReference type="SMART" id="SM00369">
    <property type="entry name" value="LRR_TYP"/>
    <property type="match status" value="6"/>
</dbReference>
<evidence type="ECO:0000256" key="6">
    <source>
        <dbReference type="ARBA" id="ARBA00022989"/>
    </source>
</evidence>
<dbReference type="OMA" id="GADEYFC"/>
<keyword evidence="6 14" id="KW-1133">Transmembrane helix</keyword>
<dbReference type="AlphaFoldDB" id="A0A7M7N2X1"/>
<evidence type="ECO:0000256" key="11">
    <source>
        <dbReference type="ARBA" id="ARBA00023224"/>
    </source>
</evidence>
<keyword evidence="10" id="KW-0675">Receptor</keyword>
<dbReference type="GO" id="GO:0005886">
    <property type="term" value="C:plasma membrane"/>
    <property type="evidence" value="ECO:0000318"/>
    <property type="project" value="GO_Central"/>
</dbReference>
<dbReference type="Gene3D" id="1.20.1070.10">
    <property type="entry name" value="Rhodopsin 7-helix transmembrane proteins"/>
    <property type="match status" value="1"/>
</dbReference>
<keyword evidence="9 12" id="KW-1015">Disulfide bond</keyword>
<name>A0A7M7N2X1_STRPU</name>
<dbReference type="InterPro" id="IPR036055">
    <property type="entry name" value="LDL_receptor-like_sf"/>
</dbReference>
<dbReference type="InterPro" id="IPR017452">
    <property type="entry name" value="GPCR_Rhodpsn_7TM"/>
</dbReference>
<dbReference type="Proteomes" id="UP000007110">
    <property type="component" value="Unassembled WGS sequence"/>
</dbReference>
<dbReference type="FunFam" id="1.20.1070.10:FF:000333">
    <property type="entry name" value="Relaxin receptor 1"/>
    <property type="match status" value="1"/>
</dbReference>
<keyword evidence="5" id="KW-0677">Repeat</keyword>
<dbReference type="PROSITE" id="PS01209">
    <property type="entry name" value="LDLRA_1"/>
    <property type="match status" value="4"/>
</dbReference>
<dbReference type="PANTHER" id="PTHR24372">
    <property type="entry name" value="GLYCOPROTEIN HORMONE RECEPTOR"/>
    <property type="match status" value="1"/>
</dbReference>
<sequence>MDGCEAFPCLEGYEKCTKNHYCIAKHLWCNFVDDCGDNSDEDLCYHPDCWKGEFQCSNKQCINTWFVCDGSQDCIDGSDEARCGEEHFVLCENGKKVYEHEWCDRLVDCPDNEADETNCVCTADEYRCPNGKCLRPSVRCNGVCDCLSCDDEKECADEDMCNYETNGILCQIANNKPSRCVRKEYICDGFGDCPNKADEFNCQLPGNTTGHCDSEGNPPYMMCDIKDGADDPRCLPALKVQCDRYRRPHCMYGFDEETCNATRPCDPEVEYECPYGRCIDLTSRCDAQLDCFDFSDEANCESFECLPGTWKCHSGQCIPEKQKCDYTPDCFYVNGTVDSSDEDECDYKIFGCREGEFRCHSGQCIPQDEVCFFDSTMKKGCKDRSHLNDCANRTCRENEFKCRNAHCVNMSDVCNGAVDCLPYWTDEDFCPHECGPALMCICNHTQMSCINAGLESFHNFYVEEQISEINLSGNRIQISNEVLSGLPGLLRLDLSNNSLNDIGNDTFKGLANLRYLNLENNNLRVIRKQTFNGLEGLQTLRLGGNNIHAIEPHAFEGLRNITTLDLSNQNLTEIPNAAFVGLYRLHFLDLSANHIVMVPDGAFYGLYQLKKLDISENAIEVVSRRTFNLRLLEELITDEYRFCCMARHVSKCLPLPDEFSSCEDLMSNPILRMCIWIIGMIALIGNLVVIMWRVNSKRDNKVHSFLITNLAVGDMLMGIYLLIIAGVDAYYRGDYIVHDKTWRNSGLCKFAGFLSTFSSELSVFSLTIITLHRLSSIVFPFRIKDMEFTRAVWVMCVSWGLVAFLAALPLCGVAYFGNFYGRSGVCLALHITPDKPSGWEYSVFIFLGLNFVSFITIMVSYGVMFNVARKTQKAAMRSLKSKGSDSMARRMSVIVFTDFCCWVPIILLGLASLSGAYVPTSVYAWVAVFVMPVNSAVNPILYTLGSAITVRRAIQRFSINPSTTVTSEYKTVMNNSSDRKQGGYKGRPMRTMSNTATENCKPATTTTTKPKPPPAKEETIKMIDLGKRRHDNGDDGEKRALTSAGNNNEKTSNNV</sequence>
<feature type="disulfide bond" evidence="12">
    <location>
        <begin position="187"/>
        <end position="202"/>
    </location>
</feature>
<reference evidence="17" key="1">
    <citation type="submission" date="2015-02" db="EMBL/GenBank/DDBJ databases">
        <title>Genome sequencing for Strongylocentrotus purpuratus.</title>
        <authorList>
            <person name="Murali S."/>
            <person name="Liu Y."/>
            <person name="Vee V."/>
            <person name="English A."/>
            <person name="Wang M."/>
            <person name="Skinner E."/>
            <person name="Han Y."/>
            <person name="Muzny D.M."/>
            <person name="Worley K.C."/>
            <person name="Gibbs R.A."/>
        </authorList>
    </citation>
    <scope>NUCLEOTIDE SEQUENCE</scope>
</reference>
<feature type="disulfide bond" evidence="12">
    <location>
        <begin position="140"/>
        <end position="155"/>
    </location>
</feature>
<dbReference type="InterPro" id="IPR003591">
    <property type="entry name" value="Leu-rich_rpt_typical-subtyp"/>
</dbReference>
<proteinExistence type="predicted"/>
<evidence type="ECO:0000313" key="16">
    <source>
        <dbReference type="EnsemblMetazoa" id="XP_030830484"/>
    </source>
</evidence>
<dbReference type="InterPro" id="IPR002172">
    <property type="entry name" value="LDrepeatLR_classA_rpt"/>
</dbReference>
<evidence type="ECO:0000256" key="4">
    <source>
        <dbReference type="ARBA" id="ARBA00022692"/>
    </source>
</evidence>
<dbReference type="RefSeq" id="XP_030830484.1">
    <property type="nucleotide sequence ID" value="XM_030974624.1"/>
</dbReference>
<dbReference type="PRINTS" id="PR00261">
    <property type="entry name" value="LDLRECEPTOR"/>
</dbReference>
<protein>
    <recommendedName>
        <fullName evidence="15">G-protein coupled receptors family 1 profile domain-containing protein</fullName>
    </recommendedName>
</protein>
<keyword evidence="8 14" id="KW-0472">Membrane</keyword>
<feature type="transmembrane region" description="Helical" evidence="14">
    <location>
        <begin position="750"/>
        <end position="771"/>
    </location>
</feature>
<feature type="disulfide bond" evidence="12">
    <location>
        <begin position="49"/>
        <end position="61"/>
    </location>
</feature>
<dbReference type="SUPFAM" id="SSF57424">
    <property type="entry name" value="LDL receptor-like module"/>
    <property type="match status" value="7"/>
</dbReference>
<evidence type="ECO:0000256" key="9">
    <source>
        <dbReference type="ARBA" id="ARBA00023157"/>
    </source>
</evidence>
<feature type="disulfide bond" evidence="12">
    <location>
        <begin position="395"/>
        <end position="407"/>
    </location>
</feature>
<keyword evidence="11" id="KW-0807">Transducer</keyword>
<dbReference type="InterPro" id="IPR000276">
    <property type="entry name" value="GPCR_Rhodpsn"/>
</dbReference>
<feature type="transmembrane region" description="Helical" evidence="14">
    <location>
        <begin position="670"/>
        <end position="692"/>
    </location>
</feature>
<dbReference type="Pfam" id="PF13855">
    <property type="entry name" value="LRR_8"/>
    <property type="match status" value="2"/>
</dbReference>
<dbReference type="Gene3D" id="3.80.10.10">
    <property type="entry name" value="Ribonuclease Inhibitor"/>
    <property type="match status" value="2"/>
</dbReference>
<evidence type="ECO:0000256" key="5">
    <source>
        <dbReference type="ARBA" id="ARBA00022737"/>
    </source>
</evidence>